<evidence type="ECO:0000313" key="1">
    <source>
        <dbReference type="EMBL" id="NIH95883.1"/>
    </source>
</evidence>
<dbReference type="EMBL" id="JAANOW010000001">
    <property type="protein sequence ID" value="NIH95883.1"/>
    <property type="molecule type" value="Genomic_DNA"/>
</dbReference>
<accession>A0A7X5U002</accession>
<name>A0A7X5U002_9MYCO</name>
<gene>
    <name evidence="1" type="ORF">FHU31_002839</name>
</gene>
<keyword evidence="2" id="KW-1185">Reference proteome</keyword>
<reference evidence="1 2" key="1">
    <citation type="submission" date="2020-03" db="EMBL/GenBank/DDBJ databases">
        <title>Sequencing the genomes of 1000 actinobacteria strains.</title>
        <authorList>
            <person name="Klenk H.-P."/>
        </authorList>
    </citation>
    <scope>NUCLEOTIDE SEQUENCE [LARGE SCALE GENOMIC DNA]</scope>
    <source>
        <strain evidence="1 2">DSM 44556</strain>
    </source>
</reference>
<evidence type="ECO:0000313" key="2">
    <source>
        <dbReference type="Proteomes" id="UP000547444"/>
    </source>
</evidence>
<dbReference type="RefSeq" id="WP_167159192.1">
    <property type="nucleotide sequence ID" value="NZ_JAANOW010000001.1"/>
</dbReference>
<proteinExistence type="predicted"/>
<protein>
    <submittedName>
        <fullName evidence="1">Uncharacterized protein</fullName>
    </submittedName>
</protein>
<comment type="caution">
    <text evidence="1">The sequence shown here is derived from an EMBL/GenBank/DDBJ whole genome shotgun (WGS) entry which is preliminary data.</text>
</comment>
<organism evidence="1 2">
    <name type="scientific">Mycolicibacterium fluoranthenivorans</name>
    <dbReference type="NCBI Taxonomy" id="258505"/>
    <lineage>
        <taxon>Bacteria</taxon>
        <taxon>Bacillati</taxon>
        <taxon>Actinomycetota</taxon>
        <taxon>Actinomycetes</taxon>
        <taxon>Mycobacteriales</taxon>
        <taxon>Mycobacteriaceae</taxon>
        <taxon>Mycolicibacterium</taxon>
    </lineage>
</organism>
<dbReference type="Proteomes" id="UP000547444">
    <property type="component" value="Unassembled WGS sequence"/>
</dbReference>
<dbReference type="AlphaFoldDB" id="A0A7X5U002"/>
<sequence length="80" mass="8863">MTGHMSPRERALRTLSAPYSLGLRLREAGVAPEVICDYLDVELDNLDSFYRLADAKLAAAESRIAVPMSARTPLSDRTNR</sequence>